<evidence type="ECO:0000313" key="3">
    <source>
        <dbReference type="Proteomes" id="UP000807825"/>
    </source>
</evidence>
<keyword evidence="1" id="KW-0812">Transmembrane</keyword>
<dbReference type="Proteomes" id="UP000807825">
    <property type="component" value="Unassembled WGS sequence"/>
</dbReference>
<protein>
    <submittedName>
        <fullName evidence="2">Uncharacterized protein</fullName>
    </submittedName>
</protein>
<keyword evidence="1" id="KW-1133">Transmembrane helix</keyword>
<dbReference type="AlphaFoldDB" id="A0A9D6V3X9"/>
<organism evidence="2 3">
    <name type="scientific">Desulfomonile tiedjei</name>
    <dbReference type="NCBI Taxonomy" id="2358"/>
    <lineage>
        <taxon>Bacteria</taxon>
        <taxon>Pseudomonadati</taxon>
        <taxon>Thermodesulfobacteriota</taxon>
        <taxon>Desulfomonilia</taxon>
        <taxon>Desulfomonilales</taxon>
        <taxon>Desulfomonilaceae</taxon>
        <taxon>Desulfomonile</taxon>
    </lineage>
</organism>
<reference evidence="2" key="1">
    <citation type="submission" date="2020-07" db="EMBL/GenBank/DDBJ databases">
        <title>Huge and variable diversity of episymbiotic CPR bacteria and DPANN archaea in groundwater ecosystems.</title>
        <authorList>
            <person name="He C.Y."/>
            <person name="Keren R."/>
            <person name="Whittaker M."/>
            <person name="Farag I.F."/>
            <person name="Doudna J."/>
            <person name="Cate J.H.D."/>
            <person name="Banfield J.F."/>
        </authorList>
    </citation>
    <scope>NUCLEOTIDE SEQUENCE</scope>
    <source>
        <strain evidence="2">NC_groundwater_1664_Pr3_B-0.1um_52_9</strain>
    </source>
</reference>
<gene>
    <name evidence="2" type="ORF">HY912_19305</name>
</gene>
<proteinExistence type="predicted"/>
<evidence type="ECO:0000256" key="1">
    <source>
        <dbReference type="SAM" id="Phobius"/>
    </source>
</evidence>
<accession>A0A9D6V3X9</accession>
<name>A0A9D6V3X9_9BACT</name>
<dbReference type="EMBL" id="JACRDE010000503">
    <property type="protein sequence ID" value="MBI5251645.1"/>
    <property type="molecule type" value="Genomic_DNA"/>
</dbReference>
<evidence type="ECO:0000313" key="2">
    <source>
        <dbReference type="EMBL" id="MBI5251645.1"/>
    </source>
</evidence>
<feature type="transmembrane region" description="Helical" evidence="1">
    <location>
        <begin position="15"/>
        <end position="37"/>
    </location>
</feature>
<comment type="caution">
    <text evidence="2">The sequence shown here is derived from an EMBL/GenBank/DDBJ whole genome shotgun (WGS) entry which is preliminary data.</text>
</comment>
<sequence>MSLAPLTLEVRFSPFYFYHPRGLVGVCATIAFSAGGIKKGTSRSAKEVAQDSLGEKEAGEDRTKLFSYTLWHR</sequence>
<keyword evidence="1" id="KW-0472">Membrane</keyword>